<feature type="region of interest" description="Disordered" evidence="1">
    <location>
        <begin position="1"/>
        <end position="30"/>
    </location>
</feature>
<keyword evidence="3" id="KW-1185">Reference proteome</keyword>
<feature type="compositionally biased region" description="Gly residues" evidence="1">
    <location>
        <begin position="64"/>
        <end position="95"/>
    </location>
</feature>
<feature type="region of interest" description="Disordered" evidence="1">
    <location>
        <begin position="53"/>
        <end position="165"/>
    </location>
</feature>
<evidence type="ECO:0000256" key="1">
    <source>
        <dbReference type="SAM" id="MobiDB-lite"/>
    </source>
</evidence>
<reference evidence="2" key="1">
    <citation type="submission" date="2021-02" db="EMBL/GenBank/DDBJ databases">
        <title>First Annotated Genome of the Yellow-green Alga Tribonema minus.</title>
        <authorList>
            <person name="Mahan K.M."/>
        </authorList>
    </citation>
    <scope>NUCLEOTIDE SEQUENCE</scope>
    <source>
        <strain evidence="2">UTEX B ZZ1240</strain>
    </source>
</reference>
<accession>A0A835ZHR8</accession>
<name>A0A835ZHR8_9STRA</name>
<dbReference type="AlphaFoldDB" id="A0A835ZHR8"/>
<proteinExistence type="predicted"/>
<evidence type="ECO:0000313" key="2">
    <source>
        <dbReference type="EMBL" id="KAG5189168.1"/>
    </source>
</evidence>
<dbReference type="EMBL" id="JAFCMP010000057">
    <property type="protein sequence ID" value="KAG5189168.1"/>
    <property type="molecule type" value="Genomic_DNA"/>
</dbReference>
<feature type="compositionally biased region" description="Low complexity" evidence="1">
    <location>
        <begin position="106"/>
        <end position="117"/>
    </location>
</feature>
<comment type="caution">
    <text evidence="2">The sequence shown here is derived from an EMBL/GenBank/DDBJ whole genome shotgun (WGS) entry which is preliminary data.</text>
</comment>
<gene>
    <name evidence="2" type="ORF">JKP88DRAFT_303011</name>
</gene>
<sequence>MVAMSAGRSAHRTTTIRFGDSRRASLSPKAAQAPLAADLAKHLHAANQPIPPALEQLAGPNLHLGGGGGGGGHRGSGGGSGGGGGGGGQKRGGLGSSDAPRGAVIAAPGFGAGAKKGWTPRGAAIPPPTSMGFVPASAASQQQQQHHHQPTPPPPPRSPMLSSATVAVPAPAVPGGVAVSPRRPATHLW</sequence>
<organism evidence="2 3">
    <name type="scientific">Tribonema minus</name>
    <dbReference type="NCBI Taxonomy" id="303371"/>
    <lineage>
        <taxon>Eukaryota</taxon>
        <taxon>Sar</taxon>
        <taxon>Stramenopiles</taxon>
        <taxon>Ochrophyta</taxon>
        <taxon>PX clade</taxon>
        <taxon>Xanthophyceae</taxon>
        <taxon>Tribonematales</taxon>
        <taxon>Tribonemataceae</taxon>
        <taxon>Tribonema</taxon>
    </lineage>
</organism>
<dbReference type="Proteomes" id="UP000664859">
    <property type="component" value="Unassembled WGS sequence"/>
</dbReference>
<protein>
    <submittedName>
        <fullName evidence="2">Uncharacterized protein</fullName>
    </submittedName>
</protein>
<feature type="compositionally biased region" description="Low complexity" evidence="1">
    <location>
        <begin position="135"/>
        <end position="144"/>
    </location>
</feature>
<evidence type="ECO:0000313" key="3">
    <source>
        <dbReference type="Proteomes" id="UP000664859"/>
    </source>
</evidence>